<feature type="domain" description="Phosphoribosyltransferase" evidence="1">
    <location>
        <begin position="7"/>
        <end position="140"/>
    </location>
</feature>
<dbReference type="Gene3D" id="3.40.50.2020">
    <property type="match status" value="1"/>
</dbReference>
<dbReference type="Pfam" id="PF00156">
    <property type="entry name" value="Pribosyltran"/>
    <property type="match status" value="1"/>
</dbReference>
<protein>
    <submittedName>
        <fullName evidence="2">Pyrimidine operon regulatory protein PyrR</fullName>
    </submittedName>
</protein>
<proteinExistence type="predicted"/>
<dbReference type="AlphaFoldDB" id="A0A3B0ZLF0"/>
<organism evidence="2">
    <name type="scientific">hydrothermal vent metagenome</name>
    <dbReference type="NCBI Taxonomy" id="652676"/>
    <lineage>
        <taxon>unclassified sequences</taxon>
        <taxon>metagenomes</taxon>
        <taxon>ecological metagenomes</taxon>
    </lineage>
</organism>
<reference evidence="2" key="1">
    <citation type="submission" date="2018-06" db="EMBL/GenBank/DDBJ databases">
        <authorList>
            <person name="Zhirakovskaya E."/>
        </authorList>
    </citation>
    <scope>NUCLEOTIDE SEQUENCE</scope>
</reference>
<evidence type="ECO:0000259" key="1">
    <source>
        <dbReference type="Pfam" id="PF00156"/>
    </source>
</evidence>
<sequence>MPENIDAKQLINSLASKLNDRLQRDNINDAVMIGIHSGGVWVATHLHELIKLKQPLGSLNISFYRDDFTRIGMHPQVEPSSLPFTVDEQNIILVDDVLHTGRTVKAALNAIFDYGRPNSVLLVTLIDRPGHELPIQADIVGQFVDLLPQQHIKLNGPDPLKLEVLEVNDNK</sequence>
<evidence type="ECO:0000313" key="2">
    <source>
        <dbReference type="EMBL" id="VAW92471.1"/>
    </source>
</evidence>
<dbReference type="CDD" id="cd06223">
    <property type="entry name" value="PRTases_typeI"/>
    <property type="match status" value="1"/>
</dbReference>
<dbReference type="NCBIfam" id="NF003545">
    <property type="entry name" value="PRK05205.1-1"/>
    <property type="match status" value="1"/>
</dbReference>
<dbReference type="SUPFAM" id="SSF53271">
    <property type="entry name" value="PRTase-like"/>
    <property type="match status" value="1"/>
</dbReference>
<name>A0A3B0ZLF0_9ZZZZ</name>
<dbReference type="InterPro" id="IPR029057">
    <property type="entry name" value="PRTase-like"/>
</dbReference>
<dbReference type="EMBL" id="UOFS01000012">
    <property type="protein sequence ID" value="VAW92471.1"/>
    <property type="molecule type" value="Genomic_DNA"/>
</dbReference>
<dbReference type="PANTHER" id="PTHR11608">
    <property type="entry name" value="BIFUNCTIONAL PROTEIN PYRR"/>
    <property type="match status" value="1"/>
</dbReference>
<gene>
    <name evidence="2" type="ORF">MNBD_GAMMA22-343</name>
</gene>
<accession>A0A3B0ZLF0</accession>
<dbReference type="PANTHER" id="PTHR11608:SF0">
    <property type="entry name" value="BIFUNCTIONAL PROTEIN PYRR"/>
    <property type="match status" value="1"/>
</dbReference>
<dbReference type="InterPro" id="IPR000836">
    <property type="entry name" value="PRTase_dom"/>
</dbReference>
<dbReference type="InterPro" id="IPR050137">
    <property type="entry name" value="PyrR_bifunctional"/>
</dbReference>